<proteinExistence type="inferred from homology"/>
<keyword evidence="5" id="KW-0004">4Fe-4S</keyword>
<keyword evidence="9" id="KW-0408">Iron</keyword>
<sequence>MDKEKMMQDINNNIKNCSKCRLCKTATNPVPGEGNINSKIVFIGEAPGYYEDVSGKPFVGRAGKLLESSLEEIGYKREDVWIGNVIKHRPPENREPLPDEIAACKPYLDLQLKAISPVLVITLGRYAMNYLYPEGKISRDRGNLIRIRDYYIYPVYHPAAALRSYSVLQDFKIDFKKIPEMLKKAEDLIKSGDTNKGSNDQDQNLDGQLVLGL</sequence>
<evidence type="ECO:0000256" key="4">
    <source>
        <dbReference type="ARBA" id="ARBA00019403"/>
    </source>
</evidence>
<evidence type="ECO:0000256" key="9">
    <source>
        <dbReference type="ARBA" id="ARBA00023004"/>
    </source>
</evidence>
<feature type="domain" description="Uracil-DNA glycosylase-like" evidence="12">
    <location>
        <begin position="31"/>
        <end position="172"/>
    </location>
</feature>
<evidence type="ECO:0000313" key="13">
    <source>
        <dbReference type="EMBL" id="NMB91397.1"/>
    </source>
</evidence>
<dbReference type="SUPFAM" id="SSF52141">
    <property type="entry name" value="Uracil-DNA glycosylase-like"/>
    <property type="match status" value="1"/>
</dbReference>
<dbReference type="PANTHER" id="PTHR33693:SF1">
    <property type="entry name" value="TYPE-4 URACIL-DNA GLYCOSYLASE"/>
    <property type="match status" value="1"/>
</dbReference>
<dbReference type="GO" id="GO:0004844">
    <property type="term" value="F:uracil DNA N-glycosylase activity"/>
    <property type="evidence" value="ECO:0007669"/>
    <property type="project" value="UniProtKB-EC"/>
</dbReference>
<dbReference type="GO" id="GO:0051539">
    <property type="term" value="F:4 iron, 4 sulfur cluster binding"/>
    <property type="evidence" value="ECO:0007669"/>
    <property type="project" value="UniProtKB-KW"/>
</dbReference>
<organism evidence="13 14">
    <name type="scientific">candidate division WWE3 bacterium</name>
    <dbReference type="NCBI Taxonomy" id="2053526"/>
    <lineage>
        <taxon>Bacteria</taxon>
        <taxon>Katanobacteria</taxon>
    </lineage>
</organism>
<dbReference type="GO" id="GO:0046872">
    <property type="term" value="F:metal ion binding"/>
    <property type="evidence" value="ECO:0007669"/>
    <property type="project" value="UniProtKB-KW"/>
</dbReference>
<gene>
    <name evidence="13" type="ORF">GYA37_00955</name>
</gene>
<dbReference type="InterPro" id="IPR005273">
    <property type="entry name" value="Ura-DNA_glyco_family4"/>
</dbReference>
<comment type="caution">
    <text evidence="13">The sequence shown here is derived from an EMBL/GenBank/DDBJ whole genome shotgun (WGS) entry which is preliminary data.</text>
</comment>
<dbReference type="GO" id="GO:0006281">
    <property type="term" value="P:DNA repair"/>
    <property type="evidence" value="ECO:0007669"/>
    <property type="project" value="UniProtKB-KW"/>
</dbReference>
<dbReference type="Gene3D" id="3.40.470.10">
    <property type="entry name" value="Uracil-DNA glycosylase-like domain"/>
    <property type="match status" value="1"/>
</dbReference>
<evidence type="ECO:0000256" key="7">
    <source>
        <dbReference type="ARBA" id="ARBA00022763"/>
    </source>
</evidence>
<keyword evidence="6" id="KW-0479">Metal-binding</keyword>
<dbReference type="Pfam" id="PF03167">
    <property type="entry name" value="UDG"/>
    <property type="match status" value="1"/>
</dbReference>
<dbReference type="SMART" id="SM00987">
    <property type="entry name" value="UreE_C"/>
    <property type="match status" value="1"/>
</dbReference>
<dbReference type="AlphaFoldDB" id="A0A7X9E6K9"/>
<keyword evidence="10" id="KW-0411">Iron-sulfur</keyword>
<dbReference type="Proteomes" id="UP000590542">
    <property type="component" value="Unassembled WGS sequence"/>
</dbReference>
<comment type="similarity">
    <text evidence="2">Belongs to the uracil-DNA glycosylase (UDG) superfamily. Type 4 (UDGa) family.</text>
</comment>
<keyword evidence="11" id="KW-0234">DNA repair</keyword>
<evidence type="ECO:0000256" key="2">
    <source>
        <dbReference type="ARBA" id="ARBA00006521"/>
    </source>
</evidence>
<comment type="catalytic activity">
    <reaction evidence="1">
        <text>Hydrolyzes single-stranded DNA or mismatched double-stranded DNA and polynucleotides, releasing free uracil.</text>
        <dbReference type="EC" id="3.2.2.27"/>
    </reaction>
</comment>
<evidence type="ECO:0000256" key="11">
    <source>
        <dbReference type="ARBA" id="ARBA00023204"/>
    </source>
</evidence>
<protein>
    <recommendedName>
        <fullName evidence="4">Type-4 uracil-DNA glycosylase</fullName>
        <ecNumber evidence="3">3.2.2.27</ecNumber>
    </recommendedName>
</protein>
<dbReference type="EC" id="3.2.2.27" evidence="3"/>
<evidence type="ECO:0000313" key="14">
    <source>
        <dbReference type="Proteomes" id="UP000590542"/>
    </source>
</evidence>
<evidence type="ECO:0000256" key="6">
    <source>
        <dbReference type="ARBA" id="ARBA00022723"/>
    </source>
</evidence>
<dbReference type="CDD" id="cd10030">
    <property type="entry name" value="UDG-F4_TTUDGA_SPO1dp_like"/>
    <property type="match status" value="1"/>
</dbReference>
<dbReference type="SMART" id="SM00986">
    <property type="entry name" value="UDG"/>
    <property type="match status" value="1"/>
</dbReference>
<name>A0A7X9E6K9_UNCKA</name>
<dbReference type="EMBL" id="JAAZNV010000006">
    <property type="protein sequence ID" value="NMB91397.1"/>
    <property type="molecule type" value="Genomic_DNA"/>
</dbReference>
<evidence type="ECO:0000256" key="1">
    <source>
        <dbReference type="ARBA" id="ARBA00001400"/>
    </source>
</evidence>
<dbReference type="NCBIfam" id="TIGR00758">
    <property type="entry name" value="UDG_fam4"/>
    <property type="match status" value="1"/>
</dbReference>
<dbReference type="InterPro" id="IPR051536">
    <property type="entry name" value="UDG_Type-4/5"/>
</dbReference>
<dbReference type="PANTHER" id="PTHR33693">
    <property type="entry name" value="TYPE-5 URACIL-DNA GLYCOSYLASE"/>
    <property type="match status" value="1"/>
</dbReference>
<evidence type="ECO:0000259" key="12">
    <source>
        <dbReference type="SMART" id="SM00986"/>
    </source>
</evidence>
<keyword evidence="8" id="KW-0378">Hydrolase</keyword>
<dbReference type="InterPro" id="IPR005122">
    <property type="entry name" value="Uracil-DNA_glycosylase-like"/>
</dbReference>
<evidence type="ECO:0000256" key="10">
    <source>
        <dbReference type="ARBA" id="ARBA00023014"/>
    </source>
</evidence>
<keyword evidence="7" id="KW-0227">DNA damage</keyword>
<evidence type="ECO:0000256" key="3">
    <source>
        <dbReference type="ARBA" id="ARBA00012030"/>
    </source>
</evidence>
<evidence type="ECO:0000256" key="5">
    <source>
        <dbReference type="ARBA" id="ARBA00022485"/>
    </source>
</evidence>
<dbReference type="InterPro" id="IPR036895">
    <property type="entry name" value="Uracil-DNA_glycosylase-like_sf"/>
</dbReference>
<reference evidence="13 14" key="1">
    <citation type="journal article" date="2020" name="Biotechnol. Biofuels">
        <title>New insights from the biogas microbiome by comprehensive genome-resolved metagenomics of nearly 1600 species originating from multiple anaerobic digesters.</title>
        <authorList>
            <person name="Campanaro S."/>
            <person name="Treu L."/>
            <person name="Rodriguez-R L.M."/>
            <person name="Kovalovszki A."/>
            <person name="Ziels R.M."/>
            <person name="Maus I."/>
            <person name="Zhu X."/>
            <person name="Kougias P.G."/>
            <person name="Basile A."/>
            <person name="Luo G."/>
            <person name="Schluter A."/>
            <person name="Konstantinidis K.T."/>
            <person name="Angelidaki I."/>
        </authorList>
    </citation>
    <scope>NUCLEOTIDE SEQUENCE [LARGE SCALE GENOMIC DNA]</scope>
    <source>
        <strain evidence="13">AS27yjCOA_202</strain>
    </source>
</reference>
<evidence type="ECO:0000256" key="8">
    <source>
        <dbReference type="ARBA" id="ARBA00022801"/>
    </source>
</evidence>
<accession>A0A7X9E6K9</accession>